<dbReference type="Gene3D" id="3.40.720.10">
    <property type="entry name" value="Alkaline Phosphatase, subunit A"/>
    <property type="match status" value="1"/>
</dbReference>
<keyword evidence="1" id="KW-0378">Hydrolase</keyword>
<keyword evidence="3" id="KW-1185">Reference proteome</keyword>
<sequence>MEGDLSEKLKREVEQLLVATAIETNSATLFAIKTVVVLIQENHSLDHMLGWFKILNPEIDGITGSKFNPISTFDSSSTQVIFKDTIAYFDHDPDHSF</sequence>
<organism evidence="2 3">
    <name type="scientific">Hibiscus sabdariffa</name>
    <name type="common">roselle</name>
    <dbReference type="NCBI Taxonomy" id="183260"/>
    <lineage>
        <taxon>Eukaryota</taxon>
        <taxon>Viridiplantae</taxon>
        <taxon>Streptophyta</taxon>
        <taxon>Embryophyta</taxon>
        <taxon>Tracheophyta</taxon>
        <taxon>Spermatophyta</taxon>
        <taxon>Magnoliopsida</taxon>
        <taxon>eudicotyledons</taxon>
        <taxon>Gunneridae</taxon>
        <taxon>Pentapetalae</taxon>
        <taxon>rosids</taxon>
        <taxon>malvids</taxon>
        <taxon>Malvales</taxon>
        <taxon>Malvaceae</taxon>
        <taxon>Malvoideae</taxon>
        <taxon>Hibiscus</taxon>
    </lineage>
</organism>
<gene>
    <name evidence="2" type="ORF">V6N12_056551</name>
</gene>
<dbReference type="EMBL" id="JBBPBM010000045">
    <property type="protein sequence ID" value="KAK8522857.1"/>
    <property type="molecule type" value="Genomic_DNA"/>
</dbReference>
<dbReference type="Proteomes" id="UP001472677">
    <property type="component" value="Unassembled WGS sequence"/>
</dbReference>
<accession>A0ABR2CTB2</accession>
<proteinExistence type="predicted"/>
<name>A0ABR2CTB2_9ROSI</name>
<dbReference type="PANTHER" id="PTHR31956">
    <property type="entry name" value="NON-SPECIFIC PHOSPHOLIPASE C4-RELATED"/>
    <property type="match status" value="1"/>
</dbReference>
<dbReference type="InterPro" id="IPR007312">
    <property type="entry name" value="Phosphoesterase"/>
</dbReference>
<evidence type="ECO:0000256" key="1">
    <source>
        <dbReference type="ARBA" id="ARBA00022801"/>
    </source>
</evidence>
<dbReference type="Pfam" id="PF04185">
    <property type="entry name" value="Phosphoesterase"/>
    <property type="match status" value="1"/>
</dbReference>
<evidence type="ECO:0000313" key="3">
    <source>
        <dbReference type="Proteomes" id="UP001472677"/>
    </source>
</evidence>
<dbReference type="PANTHER" id="PTHR31956:SF28">
    <property type="entry name" value="NON-SPECIFIC PHOSPHOLIPASE C4-RELATED"/>
    <property type="match status" value="1"/>
</dbReference>
<comment type="caution">
    <text evidence="2">The sequence shown here is derived from an EMBL/GenBank/DDBJ whole genome shotgun (WGS) entry which is preliminary data.</text>
</comment>
<dbReference type="InterPro" id="IPR017850">
    <property type="entry name" value="Alkaline_phosphatase_core_sf"/>
</dbReference>
<protein>
    <submittedName>
        <fullName evidence="2">Uncharacterized protein</fullName>
    </submittedName>
</protein>
<evidence type="ECO:0000313" key="2">
    <source>
        <dbReference type="EMBL" id="KAK8522857.1"/>
    </source>
</evidence>
<reference evidence="2 3" key="1">
    <citation type="journal article" date="2024" name="G3 (Bethesda)">
        <title>Genome assembly of Hibiscus sabdariffa L. provides insights into metabolisms of medicinal natural products.</title>
        <authorList>
            <person name="Kim T."/>
        </authorList>
    </citation>
    <scope>NUCLEOTIDE SEQUENCE [LARGE SCALE GENOMIC DNA]</scope>
    <source>
        <strain evidence="2">TK-2024</strain>
        <tissue evidence="2">Old leaves</tissue>
    </source>
</reference>